<sequence length="303" mass="34160">MPAAAATALHSTFCFSSQKPAPSNSNSQQPNTYLSAKPKNLLHKHPLYTPAHINIPSQIKEKILCLEIMGVDSGKALSQNPSLHSASLDSIHFIISFLQSKGIHQKDLARIFGMCPQILTSNIKTDLNPVFEFLSHDLKVPENKFRRVINKCPRLLVSSVRDQLKPCLLYLQRLGFKDLGALAYQDSVLLVSNVENTLIPKLKYLESIGFSRDEAVGMVLRCPALFTFSVENNFMPKFEYFSEEIKGKLEELKEFPQYFAFSLENRIKPRRIEVIQSGIKMALPTMLKSTDEEFRELLTQGAG</sequence>
<dbReference type="SMART" id="SM00733">
    <property type="entry name" value="Mterf"/>
    <property type="match status" value="6"/>
</dbReference>
<dbReference type="PANTHER" id="PTHR13068">
    <property type="entry name" value="CGI-12 PROTEIN-RELATED"/>
    <property type="match status" value="1"/>
</dbReference>
<dbReference type="InterPro" id="IPR038538">
    <property type="entry name" value="MTERF_sf"/>
</dbReference>
<dbReference type="EMBL" id="JARPOI010000015">
    <property type="protein sequence ID" value="KAJ9153145.1"/>
    <property type="molecule type" value="Genomic_DNA"/>
</dbReference>
<keyword evidence="2" id="KW-0805">Transcription regulation</keyword>
<accession>A0ABQ9L0F4</accession>
<keyword evidence="3" id="KW-0809">Transit peptide</keyword>
<dbReference type="Proteomes" id="UP001174677">
    <property type="component" value="Chromosome 15"/>
</dbReference>
<evidence type="ECO:0000256" key="2">
    <source>
        <dbReference type="ARBA" id="ARBA00022472"/>
    </source>
</evidence>
<name>A0ABQ9L0F4_HEVBR</name>
<proteinExistence type="inferred from homology"/>
<gene>
    <name evidence="4" type="ORF">P3X46_026619</name>
</gene>
<organism evidence="4 5">
    <name type="scientific">Hevea brasiliensis</name>
    <name type="common">Para rubber tree</name>
    <name type="synonym">Siphonia brasiliensis</name>
    <dbReference type="NCBI Taxonomy" id="3981"/>
    <lineage>
        <taxon>Eukaryota</taxon>
        <taxon>Viridiplantae</taxon>
        <taxon>Streptophyta</taxon>
        <taxon>Embryophyta</taxon>
        <taxon>Tracheophyta</taxon>
        <taxon>Spermatophyta</taxon>
        <taxon>Magnoliopsida</taxon>
        <taxon>eudicotyledons</taxon>
        <taxon>Gunneridae</taxon>
        <taxon>Pentapetalae</taxon>
        <taxon>rosids</taxon>
        <taxon>fabids</taxon>
        <taxon>Malpighiales</taxon>
        <taxon>Euphorbiaceae</taxon>
        <taxon>Crotonoideae</taxon>
        <taxon>Micrandreae</taxon>
        <taxon>Hevea</taxon>
    </lineage>
</organism>
<evidence type="ECO:0000256" key="3">
    <source>
        <dbReference type="ARBA" id="ARBA00022946"/>
    </source>
</evidence>
<dbReference type="InterPro" id="IPR003690">
    <property type="entry name" value="MTERF"/>
</dbReference>
<evidence type="ECO:0000313" key="5">
    <source>
        <dbReference type="Proteomes" id="UP001174677"/>
    </source>
</evidence>
<keyword evidence="5" id="KW-1185">Reference proteome</keyword>
<comment type="similarity">
    <text evidence="1">Belongs to the mTERF family.</text>
</comment>
<evidence type="ECO:0000256" key="1">
    <source>
        <dbReference type="ARBA" id="ARBA00007692"/>
    </source>
</evidence>
<comment type="caution">
    <text evidence="4">The sequence shown here is derived from an EMBL/GenBank/DDBJ whole genome shotgun (WGS) entry which is preliminary data.</text>
</comment>
<evidence type="ECO:0000313" key="4">
    <source>
        <dbReference type="EMBL" id="KAJ9153145.1"/>
    </source>
</evidence>
<dbReference type="PANTHER" id="PTHR13068:SF78">
    <property type="entry name" value="MITOCHONDRIAL TRANSCRIPTION TERMINATION FACTOR FAMILY PROTEIN"/>
    <property type="match status" value="1"/>
</dbReference>
<reference evidence="4 5" key="1">
    <citation type="journal article" date="2023" name="Plant Biotechnol. J.">
        <title>Chromosome-level wild Hevea brasiliensis genome provides new tools for genomic-assisted breeding and valuable loci to elevate rubber yield.</title>
        <authorList>
            <person name="Cheng H."/>
            <person name="Song X."/>
            <person name="Hu Y."/>
            <person name="Wu T."/>
            <person name="Yang Q."/>
            <person name="An Z."/>
            <person name="Feng S."/>
            <person name="Deng Z."/>
            <person name="Wu W."/>
            <person name="Zeng X."/>
            <person name="Tu M."/>
            <person name="Wang X."/>
            <person name="Huang H."/>
        </authorList>
    </citation>
    <scope>NUCLEOTIDE SEQUENCE [LARGE SCALE GENOMIC DNA]</scope>
    <source>
        <strain evidence="4">MT/VB/25A 57/8</strain>
    </source>
</reference>
<protein>
    <submittedName>
        <fullName evidence="4">Uncharacterized protein</fullName>
    </submittedName>
</protein>
<keyword evidence="2" id="KW-0804">Transcription</keyword>
<dbReference type="Gene3D" id="1.25.70.10">
    <property type="entry name" value="Transcription termination factor 3, mitochondrial"/>
    <property type="match status" value="1"/>
</dbReference>
<dbReference type="Pfam" id="PF02536">
    <property type="entry name" value="mTERF"/>
    <property type="match status" value="2"/>
</dbReference>
<keyword evidence="2" id="KW-0806">Transcription termination</keyword>